<evidence type="ECO:0000256" key="4">
    <source>
        <dbReference type="SAM" id="SignalP"/>
    </source>
</evidence>
<sequence>MAPGLGPWLLALSLAAGPAGLWAQLRLLEAGGGHRASGDSVTLLCRGVGQNFDIHGVYWYRELAGGRLERLSFISYDSSVIRLGQSVEGRAAVSRDNYKFESSLSLLVLNPRDSARYFCAVR</sequence>
<protein>
    <submittedName>
        <fullName evidence="6">HV03 protein</fullName>
    </submittedName>
</protein>
<keyword evidence="2" id="KW-1064">Adaptive immunity</keyword>
<dbReference type="EMBL" id="VWZX01009112">
    <property type="protein sequence ID" value="NXI45766.1"/>
    <property type="molecule type" value="Genomic_DNA"/>
</dbReference>
<dbReference type="PANTHER" id="PTHR23266">
    <property type="entry name" value="IMMUNOGLOBULIN HEAVY CHAIN"/>
    <property type="match status" value="1"/>
</dbReference>
<dbReference type="Gene3D" id="2.60.40.10">
    <property type="entry name" value="Immunoglobulins"/>
    <property type="match status" value="1"/>
</dbReference>
<feature type="non-terminal residue" evidence="6">
    <location>
        <position position="1"/>
    </location>
</feature>
<organism evidence="6 7">
    <name type="scientific">Galbula dea</name>
    <dbReference type="NCBI Taxonomy" id="1109041"/>
    <lineage>
        <taxon>Eukaryota</taxon>
        <taxon>Metazoa</taxon>
        <taxon>Chordata</taxon>
        <taxon>Craniata</taxon>
        <taxon>Vertebrata</taxon>
        <taxon>Euteleostomi</taxon>
        <taxon>Archelosauria</taxon>
        <taxon>Archosauria</taxon>
        <taxon>Dinosauria</taxon>
        <taxon>Saurischia</taxon>
        <taxon>Theropoda</taxon>
        <taxon>Coelurosauria</taxon>
        <taxon>Aves</taxon>
        <taxon>Neognathae</taxon>
        <taxon>Neoaves</taxon>
        <taxon>Telluraves</taxon>
        <taxon>Coraciimorphae</taxon>
        <taxon>Piciformes</taxon>
        <taxon>Galbulidae</taxon>
        <taxon>Galbula</taxon>
    </lineage>
</organism>
<feature type="signal peptide" evidence="4">
    <location>
        <begin position="1"/>
        <end position="23"/>
    </location>
</feature>
<keyword evidence="4" id="KW-0732">Signal</keyword>
<keyword evidence="1" id="KW-0391">Immunity</keyword>
<reference evidence="6 7" key="1">
    <citation type="submission" date="2019-09" db="EMBL/GenBank/DDBJ databases">
        <title>Bird 10,000 Genomes (B10K) Project - Family phase.</title>
        <authorList>
            <person name="Zhang G."/>
        </authorList>
    </citation>
    <scope>NUCLEOTIDE SEQUENCE [LARGE SCALE GENOMIC DNA]</scope>
    <source>
        <strain evidence="6">B10K-DU-001-62</strain>
        <tissue evidence="6">Muscle</tissue>
    </source>
</reference>
<dbReference type="OrthoDB" id="9426090at2759"/>
<dbReference type="GO" id="GO:0002250">
    <property type="term" value="P:adaptive immune response"/>
    <property type="evidence" value="ECO:0007669"/>
    <property type="project" value="UniProtKB-KW"/>
</dbReference>
<dbReference type="SMART" id="SM00406">
    <property type="entry name" value="IGv"/>
    <property type="match status" value="1"/>
</dbReference>
<name>A0A7K9TDC1_9PICI</name>
<comment type="caution">
    <text evidence="6">The sequence shown here is derived from an EMBL/GenBank/DDBJ whole genome shotgun (WGS) entry which is preliminary data.</text>
</comment>
<evidence type="ECO:0000256" key="3">
    <source>
        <dbReference type="ARBA" id="ARBA00043265"/>
    </source>
</evidence>
<evidence type="ECO:0000313" key="6">
    <source>
        <dbReference type="EMBL" id="NXI45766.1"/>
    </source>
</evidence>
<dbReference type="GO" id="GO:0005576">
    <property type="term" value="C:extracellular region"/>
    <property type="evidence" value="ECO:0007669"/>
    <property type="project" value="UniProtKB-ARBA"/>
</dbReference>
<gene>
    <name evidence="6" type="primary">Hv03_1</name>
    <name evidence="6" type="ORF">GALDEA_R12710</name>
</gene>
<dbReference type="AlphaFoldDB" id="A0A7K9TDC1"/>
<dbReference type="InterPro" id="IPR050199">
    <property type="entry name" value="IgHV"/>
</dbReference>
<dbReference type="Proteomes" id="UP000566440">
    <property type="component" value="Unassembled WGS sequence"/>
</dbReference>
<dbReference type="InterPro" id="IPR013783">
    <property type="entry name" value="Ig-like_fold"/>
</dbReference>
<dbReference type="InterPro" id="IPR007110">
    <property type="entry name" value="Ig-like_dom"/>
</dbReference>
<keyword evidence="3" id="KW-1280">Immunoglobulin</keyword>
<evidence type="ECO:0000256" key="1">
    <source>
        <dbReference type="ARBA" id="ARBA00022859"/>
    </source>
</evidence>
<evidence type="ECO:0000256" key="2">
    <source>
        <dbReference type="ARBA" id="ARBA00023130"/>
    </source>
</evidence>
<evidence type="ECO:0000259" key="5">
    <source>
        <dbReference type="PROSITE" id="PS50835"/>
    </source>
</evidence>
<proteinExistence type="predicted"/>
<accession>A0A7K9TDC1</accession>
<feature type="chain" id="PRO_5029480420" evidence="4">
    <location>
        <begin position="24"/>
        <end position="122"/>
    </location>
</feature>
<dbReference type="InterPro" id="IPR013106">
    <property type="entry name" value="Ig_V-set"/>
</dbReference>
<feature type="domain" description="Ig-like" evidence="5">
    <location>
        <begin position="38"/>
        <end position="122"/>
    </location>
</feature>
<keyword evidence="7" id="KW-1185">Reference proteome</keyword>
<dbReference type="InterPro" id="IPR036179">
    <property type="entry name" value="Ig-like_dom_sf"/>
</dbReference>
<dbReference type="PROSITE" id="PS50835">
    <property type="entry name" value="IG_LIKE"/>
    <property type="match status" value="1"/>
</dbReference>
<dbReference type="SUPFAM" id="SSF48726">
    <property type="entry name" value="Immunoglobulin"/>
    <property type="match status" value="1"/>
</dbReference>
<feature type="non-terminal residue" evidence="6">
    <location>
        <position position="122"/>
    </location>
</feature>
<dbReference type="GO" id="GO:0019814">
    <property type="term" value="C:immunoglobulin complex"/>
    <property type="evidence" value="ECO:0007669"/>
    <property type="project" value="UniProtKB-KW"/>
</dbReference>
<dbReference type="Pfam" id="PF07686">
    <property type="entry name" value="V-set"/>
    <property type="match status" value="1"/>
</dbReference>
<evidence type="ECO:0000313" key="7">
    <source>
        <dbReference type="Proteomes" id="UP000566440"/>
    </source>
</evidence>